<evidence type="ECO:0000313" key="2">
    <source>
        <dbReference type="Proteomes" id="UP000288805"/>
    </source>
</evidence>
<dbReference type="AlphaFoldDB" id="A0A438E576"/>
<organism evidence="1 2">
    <name type="scientific">Vitis vinifera</name>
    <name type="common">Grape</name>
    <dbReference type="NCBI Taxonomy" id="29760"/>
    <lineage>
        <taxon>Eukaryota</taxon>
        <taxon>Viridiplantae</taxon>
        <taxon>Streptophyta</taxon>
        <taxon>Embryophyta</taxon>
        <taxon>Tracheophyta</taxon>
        <taxon>Spermatophyta</taxon>
        <taxon>Magnoliopsida</taxon>
        <taxon>eudicotyledons</taxon>
        <taxon>Gunneridae</taxon>
        <taxon>Pentapetalae</taxon>
        <taxon>rosids</taxon>
        <taxon>Vitales</taxon>
        <taxon>Vitaceae</taxon>
        <taxon>Viteae</taxon>
        <taxon>Vitis</taxon>
    </lineage>
</organism>
<proteinExistence type="predicted"/>
<dbReference type="EMBL" id="QGNW01001391">
    <property type="protein sequence ID" value="RVW42858.1"/>
    <property type="molecule type" value="Genomic_DNA"/>
</dbReference>
<comment type="caution">
    <text evidence="1">The sequence shown here is derived from an EMBL/GenBank/DDBJ whole genome shotgun (WGS) entry which is preliminary data.</text>
</comment>
<dbReference type="PANTHER" id="PTHR34541:SF2">
    <property type="entry name" value="OS01G0729900 PROTEIN"/>
    <property type="match status" value="1"/>
</dbReference>
<reference evidence="1 2" key="1">
    <citation type="journal article" date="2018" name="PLoS Genet.">
        <title>Population sequencing reveals clonal diversity and ancestral inbreeding in the grapevine cultivar Chardonnay.</title>
        <authorList>
            <person name="Roach M.J."/>
            <person name="Johnson D.L."/>
            <person name="Bohlmann J."/>
            <person name="van Vuuren H.J."/>
            <person name="Jones S.J."/>
            <person name="Pretorius I.S."/>
            <person name="Schmidt S.A."/>
            <person name="Borneman A.R."/>
        </authorList>
    </citation>
    <scope>NUCLEOTIDE SEQUENCE [LARGE SCALE GENOMIC DNA]</scope>
    <source>
        <strain evidence="2">cv. Chardonnay</strain>
        <tissue evidence="1">Leaf</tissue>
    </source>
</reference>
<sequence length="229" mass="25766">MMRRMGLFPSDILFCTGFCILLLSRNNRKVHSFPLCLNFKIMSDFWTCLSNFIFSAQSFMDLQFPNGQFTYVSGEGLTTSAFLPVFGGLLQAQGQYPGEMKFSFSCKNKWGTRITPIVQWPDKSFTLGLAQALAWRRSGLIVRPAIQFRASQPQPSETRRRLKKRRRRRRVYLAGGASGNCVAPCAPKRRLHEGASPAFKRGIKGWNRATPSLGAPFTTMILVNKNANG</sequence>
<dbReference type="Proteomes" id="UP000288805">
    <property type="component" value="Unassembled WGS sequence"/>
</dbReference>
<accession>A0A438E576</accession>
<evidence type="ECO:0000313" key="1">
    <source>
        <dbReference type="EMBL" id="RVW42858.1"/>
    </source>
</evidence>
<protein>
    <submittedName>
        <fullName evidence="1">Uncharacterized protein</fullName>
    </submittedName>
</protein>
<gene>
    <name evidence="1" type="ORF">CK203_083022</name>
</gene>
<name>A0A438E576_VITVI</name>
<dbReference type="PANTHER" id="PTHR34541">
    <property type="entry name" value="OS01G0729900 PROTEIN"/>
    <property type="match status" value="1"/>
</dbReference>